<comment type="function">
    <text evidence="5">Catalyzes the conversion of N-formimidoyl-L-glutamate to L-glutamate and formamide.</text>
</comment>
<reference evidence="8 9" key="1">
    <citation type="submission" date="2018-11" db="EMBL/GenBank/DDBJ databases">
        <title>Genomes From Bacteria Associated with the Canine Oral Cavity: a Test Case for Automated Genome-Based Taxonomic Assignment.</title>
        <authorList>
            <person name="Coil D.A."/>
            <person name="Jospin G."/>
            <person name="Darling A.E."/>
            <person name="Wallis C."/>
            <person name="Davis I.J."/>
            <person name="Harris S."/>
            <person name="Eisen J.A."/>
            <person name="Holcombe L.J."/>
            <person name="O'Flynn C."/>
        </authorList>
    </citation>
    <scope>NUCLEOTIDE SEQUENCE [LARGE SCALE GENOMIC DNA]</scope>
    <source>
        <strain evidence="8 9">OH953</strain>
    </source>
</reference>
<dbReference type="Proteomes" id="UP000277597">
    <property type="component" value="Unassembled WGS sequence"/>
</dbReference>
<feature type="binding site" evidence="5">
    <location>
        <position position="303"/>
    </location>
    <ligand>
        <name>Mn(2+)</name>
        <dbReference type="ChEBI" id="CHEBI:29035"/>
        <label>1</label>
    </ligand>
</feature>
<feature type="binding site" evidence="5">
    <location>
        <position position="183"/>
    </location>
    <ligand>
        <name>Mn(2+)</name>
        <dbReference type="ChEBI" id="CHEBI:29035"/>
        <label>1</label>
    </ligand>
</feature>
<dbReference type="PANTHER" id="PTHR11358">
    <property type="entry name" value="ARGINASE/AGMATINASE"/>
    <property type="match status" value="1"/>
</dbReference>
<dbReference type="GO" id="GO:0050415">
    <property type="term" value="F:formimidoylglutamase activity"/>
    <property type="evidence" value="ECO:0007669"/>
    <property type="project" value="UniProtKB-UniRule"/>
</dbReference>
<protein>
    <recommendedName>
        <fullName evidence="5">Formimidoylglutamase</fullName>
        <ecNumber evidence="5">3.5.3.8</ecNumber>
    </recommendedName>
    <alternativeName>
        <fullName evidence="5">Formiminoglutamase</fullName>
    </alternativeName>
    <alternativeName>
        <fullName evidence="5">Formiminoglutamate hydrolase</fullName>
    </alternativeName>
</protein>
<evidence type="ECO:0000256" key="7">
    <source>
        <dbReference type="RuleBase" id="RU003684"/>
    </source>
</evidence>
<feature type="binding site" evidence="5">
    <location>
        <position position="305"/>
    </location>
    <ligand>
        <name>Mn(2+)</name>
        <dbReference type="ChEBI" id="CHEBI:29035"/>
        <label>2</label>
    </ligand>
</feature>
<dbReference type="PRINTS" id="PR00116">
    <property type="entry name" value="ARGINASE"/>
</dbReference>
<gene>
    <name evidence="5" type="primary">hutG</name>
    <name evidence="8" type="ORF">EII39_00820</name>
</gene>
<evidence type="ECO:0000256" key="1">
    <source>
        <dbReference type="ARBA" id="ARBA00022723"/>
    </source>
</evidence>
<organism evidence="8 9">
    <name type="scientific">Streptococcus sanguinis</name>
    <dbReference type="NCBI Taxonomy" id="1305"/>
    <lineage>
        <taxon>Bacteria</taxon>
        <taxon>Bacillati</taxon>
        <taxon>Bacillota</taxon>
        <taxon>Bacilli</taxon>
        <taxon>Lactobacillales</taxon>
        <taxon>Streptococcaceae</taxon>
        <taxon>Streptococcus</taxon>
    </lineage>
</organism>
<dbReference type="CDD" id="cd09988">
    <property type="entry name" value="Formimidoylglutamase"/>
    <property type="match status" value="1"/>
</dbReference>
<evidence type="ECO:0000256" key="3">
    <source>
        <dbReference type="ARBA" id="ARBA00022808"/>
    </source>
</evidence>
<dbReference type="NCBIfam" id="NF010347">
    <property type="entry name" value="PRK13775.1"/>
    <property type="match status" value="1"/>
</dbReference>
<feature type="binding site" evidence="5">
    <location>
        <position position="211"/>
    </location>
    <ligand>
        <name>Mn(2+)</name>
        <dbReference type="ChEBI" id="CHEBI:29035"/>
        <label>2</label>
    </ligand>
</feature>
<comment type="caution">
    <text evidence="8">The sequence shown here is derived from an EMBL/GenBank/DDBJ whole genome shotgun (WGS) entry which is preliminary data.</text>
</comment>
<comment type="pathway">
    <text evidence="5">Amino-acid degradation; L-histidine degradation into L-glutamate; L-glutamate from N-formimidoyl-L-glutamate (hydrolase route): step 1/1.</text>
</comment>
<evidence type="ECO:0000313" key="8">
    <source>
        <dbReference type="EMBL" id="RRC93900.1"/>
    </source>
</evidence>
<sequence>MDYSDSRYYPIFLIKHSLSVRVLFPPKVIDRLGGNSYNKVASIVMEKDKIMLEDYYQLDNSYYHKRLDDDLYAAKWGMVIEFLDLNDPSLKPFDGVNFALIGFKSDKGVYINHGRVGAVEGPQAIRTQLAKLPWHLGRNVRVFDVGDIDGPNRSLEQLQQSLARAVKRLRELNLRPIVLGGGHETAYGHYLGLKSSLAPDQDLAVINMDAHFDLRPYDQTGPNSGTGFRQMFDDTLAQKQAFNYLILGIQEHNNNLFLFDFVAKSKAIQFLTGMDMYQMGYKEVCKSVDTFLAGKEQVYLTIDIDCFAAGAAPGVSAIQSLGLDPNLAVLVFQHIAASGKLIGFDIVEVSPPHDIDNHTANLAASFVFYLTQVWAQAHD</sequence>
<dbReference type="PROSITE" id="PS01053">
    <property type="entry name" value="ARGINASE_1"/>
    <property type="match status" value="1"/>
</dbReference>
<comment type="cofactor">
    <cofactor evidence="5">
        <name>Mn(2+)</name>
        <dbReference type="ChEBI" id="CHEBI:29035"/>
    </cofactor>
    <text evidence="5">Binds 2 manganese ions per subunit.</text>
</comment>
<evidence type="ECO:0000256" key="6">
    <source>
        <dbReference type="PROSITE-ProRule" id="PRU00742"/>
    </source>
</evidence>
<dbReference type="GO" id="GO:0008783">
    <property type="term" value="F:agmatinase activity"/>
    <property type="evidence" value="ECO:0007669"/>
    <property type="project" value="TreeGrafter"/>
</dbReference>
<dbReference type="EMBL" id="RQZI01000001">
    <property type="protein sequence ID" value="RRC93900.1"/>
    <property type="molecule type" value="Genomic_DNA"/>
</dbReference>
<feature type="binding site" evidence="5">
    <location>
        <position position="209"/>
    </location>
    <ligand>
        <name>Mn(2+)</name>
        <dbReference type="ChEBI" id="CHEBI:29035"/>
        <label>1</label>
    </ligand>
</feature>
<accession>A0A3P1SAI7</accession>
<dbReference type="InterPro" id="IPR023696">
    <property type="entry name" value="Ureohydrolase_dom_sf"/>
</dbReference>
<dbReference type="GO" id="GO:0019556">
    <property type="term" value="P:L-histidine catabolic process to glutamate and formamide"/>
    <property type="evidence" value="ECO:0007669"/>
    <property type="project" value="UniProtKB-UniPathway"/>
</dbReference>
<feature type="binding site" evidence="5">
    <location>
        <position position="213"/>
    </location>
    <ligand>
        <name>Mn(2+)</name>
        <dbReference type="ChEBI" id="CHEBI:29035"/>
        <label>1</label>
    </ligand>
</feature>
<dbReference type="InterPro" id="IPR006035">
    <property type="entry name" value="Ureohydrolase"/>
</dbReference>
<dbReference type="GO" id="GO:0030145">
    <property type="term" value="F:manganese ion binding"/>
    <property type="evidence" value="ECO:0007669"/>
    <property type="project" value="UniProtKB-UniRule"/>
</dbReference>
<dbReference type="PANTHER" id="PTHR11358:SF35">
    <property type="entry name" value="FORMIMIDOYLGLUTAMASE"/>
    <property type="match status" value="1"/>
</dbReference>
<dbReference type="SUPFAM" id="SSF52768">
    <property type="entry name" value="Arginase/deacetylase"/>
    <property type="match status" value="1"/>
</dbReference>
<evidence type="ECO:0000313" key="9">
    <source>
        <dbReference type="Proteomes" id="UP000277597"/>
    </source>
</evidence>
<dbReference type="Pfam" id="PF00491">
    <property type="entry name" value="Arginase"/>
    <property type="match status" value="1"/>
</dbReference>
<name>A0A3P1SAI7_STRSA</name>
<comment type="catalytic activity">
    <reaction evidence="5">
        <text>N-formimidoyl-L-glutamate + H2O = formamide + L-glutamate</text>
        <dbReference type="Rhea" id="RHEA:22492"/>
        <dbReference type="ChEBI" id="CHEBI:15377"/>
        <dbReference type="ChEBI" id="CHEBI:16397"/>
        <dbReference type="ChEBI" id="CHEBI:29985"/>
        <dbReference type="ChEBI" id="CHEBI:58928"/>
        <dbReference type="EC" id="3.5.3.8"/>
    </reaction>
</comment>
<dbReference type="UniPathway" id="UPA00379">
    <property type="reaction ID" value="UER00552"/>
</dbReference>
<keyword evidence="2 5" id="KW-0378">Hydrolase</keyword>
<feature type="binding site" evidence="5">
    <location>
        <position position="209"/>
    </location>
    <ligand>
        <name>Mn(2+)</name>
        <dbReference type="ChEBI" id="CHEBI:29035"/>
        <label>2</label>
    </ligand>
</feature>
<feature type="binding site" evidence="5">
    <location>
        <position position="303"/>
    </location>
    <ligand>
        <name>Mn(2+)</name>
        <dbReference type="ChEBI" id="CHEBI:29035"/>
        <label>2</label>
    </ligand>
</feature>
<dbReference type="InterPro" id="IPR020855">
    <property type="entry name" value="Ureohydrolase_Mn_BS"/>
</dbReference>
<comment type="similarity">
    <text evidence="5 6 7">Belongs to the arginase family.</text>
</comment>
<dbReference type="HAMAP" id="MF_00737">
    <property type="entry name" value="Formimidoylglutam"/>
    <property type="match status" value="1"/>
</dbReference>
<dbReference type="InterPro" id="IPR005923">
    <property type="entry name" value="HutG"/>
</dbReference>
<keyword evidence="1 5" id="KW-0479">Metal-binding</keyword>
<dbReference type="EC" id="3.5.3.8" evidence="5"/>
<dbReference type="Gene3D" id="3.40.800.10">
    <property type="entry name" value="Ureohydrolase domain"/>
    <property type="match status" value="1"/>
</dbReference>
<evidence type="ECO:0000256" key="5">
    <source>
        <dbReference type="HAMAP-Rule" id="MF_00737"/>
    </source>
</evidence>
<proteinExistence type="inferred from homology"/>
<evidence type="ECO:0000256" key="4">
    <source>
        <dbReference type="ARBA" id="ARBA00023211"/>
    </source>
</evidence>
<keyword evidence="4 5" id="KW-0464">Manganese</keyword>
<keyword evidence="3 5" id="KW-0369">Histidine metabolism</keyword>
<evidence type="ECO:0000256" key="2">
    <source>
        <dbReference type="ARBA" id="ARBA00022801"/>
    </source>
</evidence>
<dbReference type="GO" id="GO:0019557">
    <property type="term" value="P:L-histidine catabolic process to glutamate and formate"/>
    <property type="evidence" value="ECO:0007669"/>
    <property type="project" value="UniProtKB-UniPathway"/>
</dbReference>
<dbReference type="AlphaFoldDB" id="A0A3P1SAI7"/>
<dbReference type="GO" id="GO:0033389">
    <property type="term" value="P:putrescine biosynthetic process from arginine, via agmatine"/>
    <property type="evidence" value="ECO:0007669"/>
    <property type="project" value="TreeGrafter"/>
</dbReference>
<dbReference type="PROSITE" id="PS51409">
    <property type="entry name" value="ARGINASE_2"/>
    <property type="match status" value="1"/>
</dbReference>